<dbReference type="HOGENOM" id="CLU_151354_0_0_0"/>
<proteinExistence type="predicted"/>
<dbReference type="STRING" id="234267.Acid_7904"/>
<dbReference type="eggNOG" id="COG0571">
    <property type="taxonomic scope" value="Bacteria"/>
</dbReference>
<accession>Q01NH2</accession>
<dbReference type="EMBL" id="CP000473">
    <property type="protein sequence ID" value="ABJ88798.1"/>
    <property type="molecule type" value="Genomic_DNA"/>
</dbReference>
<dbReference type="KEGG" id="sus:Acid_7904"/>
<name>Q01NH2_SOLUE</name>
<dbReference type="AlphaFoldDB" id="Q01NH2"/>
<sequence>MRLDRARRDKRIEQTLKEAWIGDAVLCLYARSKILMEDGLIESEKFERMTSNRFLGAIGEASEVEAEIGRIYQRDGLSAAFEWMDERLLPRFQKEERNRQKRERS</sequence>
<gene>
    <name evidence="1" type="ordered locus">Acid_7904</name>
</gene>
<dbReference type="InParanoid" id="Q01NH2"/>
<organism evidence="1">
    <name type="scientific">Solibacter usitatus (strain Ellin6076)</name>
    <dbReference type="NCBI Taxonomy" id="234267"/>
    <lineage>
        <taxon>Bacteria</taxon>
        <taxon>Pseudomonadati</taxon>
        <taxon>Acidobacteriota</taxon>
        <taxon>Terriglobia</taxon>
        <taxon>Bryobacterales</taxon>
        <taxon>Solibacteraceae</taxon>
        <taxon>Candidatus Solibacter</taxon>
    </lineage>
</organism>
<protein>
    <submittedName>
        <fullName evidence="1">Uncharacterized protein</fullName>
    </submittedName>
</protein>
<evidence type="ECO:0000313" key="1">
    <source>
        <dbReference type="EMBL" id="ABJ88798.1"/>
    </source>
</evidence>
<reference evidence="1" key="1">
    <citation type="submission" date="2006-10" db="EMBL/GenBank/DDBJ databases">
        <title>Complete sequence of Solibacter usitatus Ellin6076.</title>
        <authorList>
            <consortium name="US DOE Joint Genome Institute"/>
            <person name="Copeland A."/>
            <person name="Lucas S."/>
            <person name="Lapidus A."/>
            <person name="Barry K."/>
            <person name="Detter J.C."/>
            <person name="Glavina del Rio T."/>
            <person name="Hammon N."/>
            <person name="Israni S."/>
            <person name="Dalin E."/>
            <person name="Tice H."/>
            <person name="Pitluck S."/>
            <person name="Thompson L.S."/>
            <person name="Brettin T."/>
            <person name="Bruce D."/>
            <person name="Han C."/>
            <person name="Tapia R."/>
            <person name="Gilna P."/>
            <person name="Schmutz J."/>
            <person name="Larimer F."/>
            <person name="Land M."/>
            <person name="Hauser L."/>
            <person name="Kyrpides N."/>
            <person name="Mikhailova N."/>
            <person name="Janssen P.H."/>
            <person name="Kuske C.R."/>
            <person name="Richardson P."/>
        </authorList>
    </citation>
    <scope>NUCLEOTIDE SEQUENCE</scope>
    <source>
        <strain evidence="1">Ellin6076</strain>
    </source>
</reference>